<dbReference type="PANTHER" id="PTHR30457:SF12">
    <property type="entry name" value="5'_3'-NUCLEOTIDASE SURE"/>
    <property type="match status" value="1"/>
</dbReference>
<dbReference type="Proteomes" id="UP000199008">
    <property type="component" value="Unassembled WGS sequence"/>
</dbReference>
<dbReference type="InterPro" id="IPR002828">
    <property type="entry name" value="SurE-like_Pase/nucleotidase"/>
</dbReference>
<dbReference type="AlphaFoldDB" id="A0A1G9BBF0"/>
<comment type="subcellular location">
    <subcellularLocation>
        <location evidence="7">Cytoplasm</location>
    </subcellularLocation>
</comment>
<evidence type="ECO:0000256" key="7">
    <source>
        <dbReference type="HAMAP-Rule" id="MF_00060"/>
    </source>
</evidence>
<dbReference type="NCBIfam" id="TIGR00087">
    <property type="entry name" value="surE"/>
    <property type="match status" value="1"/>
</dbReference>
<keyword evidence="10" id="KW-1185">Reference proteome</keyword>
<dbReference type="GO" id="GO:0046872">
    <property type="term" value="F:metal ion binding"/>
    <property type="evidence" value="ECO:0007669"/>
    <property type="project" value="UniProtKB-UniRule"/>
</dbReference>
<dbReference type="InterPro" id="IPR036523">
    <property type="entry name" value="SurE-like_sf"/>
</dbReference>
<evidence type="ECO:0000256" key="6">
    <source>
        <dbReference type="ARBA" id="ARBA00022801"/>
    </source>
</evidence>
<evidence type="ECO:0000256" key="3">
    <source>
        <dbReference type="ARBA" id="ARBA00022490"/>
    </source>
</evidence>
<dbReference type="OrthoDB" id="9780815at2"/>
<dbReference type="GO" id="GO:0005737">
    <property type="term" value="C:cytoplasm"/>
    <property type="evidence" value="ECO:0007669"/>
    <property type="project" value="UniProtKB-SubCell"/>
</dbReference>
<comment type="caution">
    <text evidence="7">Lacks conserved residue(s) required for the propagation of feature annotation.</text>
</comment>
<dbReference type="EMBL" id="FNFY01000002">
    <property type="protein sequence ID" value="SDK36420.1"/>
    <property type="molecule type" value="Genomic_DNA"/>
</dbReference>
<name>A0A1G9BBF0_9BACL</name>
<sequence length="281" mass="31698">MVGTVYELHNSYCLTGRMLFILKILVTNEDGIFSAGVIALSELLSHFGKVTVICPQNSDYINNLKSSLNRPLSLKKVEYSDAIDAYTVDAAPSECVKLGIEEITDGYPDFVFSGINLGANVGRDAFKSPSTRAIEEAFLHDIPSAAIAINEFNACNINFSKIKDTIYELLSYIMTKTLPGRPVFNINIPNETKSNIKGLKVLPMDTNVSKYKFKKLISLDSDIYYFLEDTKDSFQYNKRSDVFYIQQNFITVSPIVLRNTCDNDIENYQSWFETLHHESAQ</sequence>
<accession>A0A1G9BBF0</accession>
<comment type="catalytic activity">
    <reaction evidence="1 7">
        <text>a ribonucleoside 5'-phosphate + H2O = a ribonucleoside + phosphate</text>
        <dbReference type="Rhea" id="RHEA:12484"/>
        <dbReference type="ChEBI" id="CHEBI:15377"/>
        <dbReference type="ChEBI" id="CHEBI:18254"/>
        <dbReference type="ChEBI" id="CHEBI:43474"/>
        <dbReference type="ChEBI" id="CHEBI:58043"/>
        <dbReference type="EC" id="3.1.3.5"/>
    </reaction>
</comment>
<evidence type="ECO:0000256" key="1">
    <source>
        <dbReference type="ARBA" id="ARBA00000815"/>
    </source>
</evidence>
<feature type="binding site" evidence="7">
    <location>
        <position position="30"/>
    </location>
    <ligand>
        <name>a divalent metal cation</name>
        <dbReference type="ChEBI" id="CHEBI:60240"/>
    </ligand>
</feature>
<dbReference type="SUPFAM" id="SSF64167">
    <property type="entry name" value="SurE-like"/>
    <property type="match status" value="1"/>
</dbReference>
<proteinExistence type="inferred from homology"/>
<dbReference type="GO" id="GO:0004309">
    <property type="term" value="F:exopolyphosphatase activity"/>
    <property type="evidence" value="ECO:0007669"/>
    <property type="project" value="TreeGrafter"/>
</dbReference>
<comment type="similarity">
    <text evidence="2 7">Belongs to the SurE nucleotidase family.</text>
</comment>
<dbReference type="GO" id="GO:0000166">
    <property type="term" value="F:nucleotide binding"/>
    <property type="evidence" value="ECO:0007669"/>
    <property type="project" value="UniProtKB-KW"/>
</dbReference>
<gene>
    <name evidence="7" type="primary">surE</name>
    <name evidence="9" type="ORF">SAMN05216216_102180</name>
</gene>
<dbReference type="GO" id="GO:0008253">
    <property type="term" value="F:5'-nucleotidase activity"/>
    <property type="evidence" value="ECO:0007669"/>
    <property type="project" value="UniProtKB-UniRule"/>
</dbReference>
<dbReference type="InterPro" id="IPR030048">
    <property type="entry name" value="SurE"/>
</dbReference>
<evidence type="ECO:0000256" key="4">
    <source>
        <dbReference type="ARBA" id="ARBA00022723"/>
    </source>
</evidence>
<feature type="binding site" evidence="7">
    <location>
        <position position="116"/>
    </location>
    <ligand>
        <name>a divalent metal cation</name>
        <dbReference type="ChEBI" id="CHEBI:60240"/>
    </ligand>
</feature>
<keyword evidence="6 7" id="KW-0378">Hydrolase</keyword>
<feature type="domain" description="Survival protein SurE-like phosphatase/nucleotidase" evidence="8">
    <location>
        <begin position="24"/>
        <end position="206"/>
    </location>
</feature>
<dbReference type="HAMAP" id="MF_00060">
    <property type="entry name" value="SurE"/>
    <property type="match status" value="1"/>
</dbReference>
<dbReference type="GO" id="GO:0008254">
    <property type="term" value="F:3'-nucleotidase activity"/>
    <property type="evidence" value="ECO:0007669"/>
    <property type="project" value="TreeGrafter"/>
</dbReference>
<reference evidence="10" key="1">
    <citation type="submission" date="2016-10" db="EMBL/GenBank/DDBJ databases">
        <authorList>
            <person name="Varghese N."/>
            <person name="Submissions S."/>
        </authorList>
    </citation>
    <scope>NUCLEOTIDE SEQUENCE [LARGE SCALE GENOMIC DNA]</scope>
    <source>
        <strain evidence="10">CGMCC 1.8895</strain>
    </source>
</reference>
<keyword evidence="5 7" id="KW-0547">Nucleotide-binding</keyword>
<dbReference type="STRING" id="576118.SAMN05216216_102180"/>
<organism evidence="9 10">
    <name type="scientific">Lacicoccus qingdaonensis</name>
    <dbReference type="NCBI Taxonomy" id="576118"/>
    <lineage>
        <taxon>Bacteria</taxon>
        <taxon>Bacillati</taxon>
        <taxon>Bacillota</taxon>
        <taxon>Bacilli</taxon>
        <taxon>Bacillales</taxon>
        <taxon>Salinicoccaceae</taxon>
        <taxon>Lacicoccus</taxon>
    </lineage>
</organism>
<dbReference type="Gene3D" id="3.40.1210.10">
    <property type="entry name" value="Survival protein SurE-like phosphatase/nucleotidase"/>
    <property type="match status" value="1"/>
</dbReference>
<comment type="cofactor">
    <cofactor evidence="7">
        <name>a divalent metal cation</name>
        <dbReference type="ChEBI" id="CHEBI:60240"/>
    </cofactor>
    <text evidence="7">Binds 1 divalent metal cation per subunit.</text>
</comment>
<evidence type="ECO:0000256" key="2">
    <source>
        <dbReference type="ARBA" id="ARBA00011062"/>
    </source>
</evidence>
<comment type="function">
    <text evidence="7">Nucleotidase that shows phosphatase activity on nucleoside 5'-monophosphates.</text>
</comment>
<evidence type="ECO:0000259" key="8">
    <source>
        <dbReference type="Pfam" id="PF01975"/>
    </source>
</evidence>
<protein>
    <recommendedName>
        <fullName evidence="7">5'-nucleotidase SurE</fullName>
        <ecNumber evidence="7">3.1.3.5</ecNumber>
    </recommendedName>
    <alternativeName>
        <fullName evidence="7">Nucleoside 5'-monophosphate phosphohydrolase</fullName>
    </alternativeName>
</protein>
<dbReference type="EC" id="3.1.3.5" evidence="7"/>
<evidence type="ECO:0000313" key="9">
    <source>
        <dbReference type="EMBL" id="SDK36420.1"/>
    </source>
</evidence>
<evidence type="ECO:0000313" key="10">
    <source>
        <dbReference type="Proteomes" id="UP000199008"/>
    </source>
</evidence>
<dbReference type="Pfam" id="PF01975">
    <property type="entry name" value="SurE"/>
    <property type="match status" value="1"/>
</dbReference>
<keyword evidence="4 7" id="KW-0479">Metal-binding</keyword>
<dbReference type="PANTHER" id="PTHR30457">
    <property type="entry name" value="5'-NUCLEOTIDASE SURE"/>
    <property type="match status" value="1"/>
</dbReference>
<evidence type="ECO:0000256" key="5">
    <source>
        <dbReference type="ARBA" id="ARBA00022741"/>
    </source>
</evidence>
<keyword evidence="3 7" id="KW-0963">Cytoplasm</keyword>